<keyword evidence="1" id="KW-0812">Transmembrane</keyword>
<dbReference type="GO" id="GO:0005783">
    <property type="term" value="C:endoplasmic reticulum"/>
    <property type="evidence" value="ECO:0007669"/>
    <property type="project" value="TreeGrafter"/>
</dbReference>
<keyword evidence="3" id="KW-1185">Reference proteome</keyword>
<keyword evidence="1" id="KW-1133">Transmembrane helix</keyword>
<proteinExistence type="predicted"/>
<feature type="transmembrane region" description="Helical" evidence="1">
    <location>
        <begin position="91"/>
        <end position="109"/>
    </location>
</feature>
<sequence>MALTLKEQLSFYKKYHRNTTNVLIHIICIPQILFSSLVLASNYSTNLSRIVMIGYSIFYIKMHLTMGIIGTIFLFLMEIGAEKSGVSNKNAILMHIFSWIAQFYGHGIHEHRSPAVLSHPLQPLVLAPYFVLWEIAFAMGFYKDIEKSIS</sequence>
<dbReference type="EMBL" id="BTGB01000002">
    <property type="protein sequence ID" value="GMM45367.1"/>
    <property type="molecule type" value="Genomic_DNA"/>
</dbReference>
<evidence type="ECO:0000313" key="3">
    <source>
        <dbReference type="Proteomes" id="UP001378960"/>
    </source>
</evidence>
<evidence type="ECO:0000313" key="2">
    <source>
        <dbReference type="EMBL" id="GMM45367.1"/>
    </source>
</evidence>
<dbReference type="AlphaFoldDB" id="A0AAV5R305"/>
<dbReference type="GO" id="GO:0046521">
    <property type="term" value="P:sphingoid catabolic process"/>
    <property type="evidence" value="ECO:0007669"/>
    <property type="project" value="TreeGrafter"/>
</dbReference>
<protein>
    <submittedName>
        <fullName evidence="2">Mpo1 protein</fullName>
    </submittedName>
</protein>
<feature type="transmembrane region" description="Helical" evidence="1">
    <location>
        <begin position="52"/>
        <end position="79"/>
    </location>
</feature>
<accession>A0AAV5R305</accession>
<evidence type="ECO:0000256" key="1">
    <source>
        <dbReference type="SAM" id="Phobius"/>
    </source>
</evidence>
<dbReference type="Pfam" id="PF06127">
    <property type="entry name" value="Mpo1-like"/>
    <property type="match status" value="1"/>
</dbReference>
<comment type="caution">
    <text evidence="2">The sequence shown here is derived from an EMBL/GenBank/DDBJ whole genome shotgun (WGS) entry which is preliminary data.</text>
</comment>
<dbReference type="PANTHER" id="PTHR28026:SF9">
    <property type="entry name" value="2-HYDROXY-PALMITIC ACID DIOXYGENASE MPO1"/>
    <property type="match status" value="1"/>
</dbReference>
<dbReference type="Proteomes" id="UP001378960">
    <property type="component" value="Unassembled WGS sequence"/>
</dbReference>
<dbReference type="InterPro" id="IPR009305">
    <property type="entry name" value="Mpo1-like"/>
</dbReference>
<feature type="transmembrane region" description="Helical" evidence="1">
    <location>
        <begin position="121"/>
        <end position="142"/>
    </location>
</feature>
<reference evidence="2 3" key="1">
    <citation type="journal article" date="2023" name="Elife">
        <title>Identification of key yeast species and microbe-microbe interactions impacting larval growth of Drosophila in the wild.</title>
        <authorList>
            <person name="Mure A."/>
            <person name="Sugiura Y."/>
            <person name="Maeda R."/>
            <person name="Honda K."/>
            <person name="Sakurai N."/>
            <person name="Takahashi Y."/>
            <person name="Watada M."/>
            <person name="Katoh T."/>
            <person name="Gotoh A."/>
            <person name="Gotoh Y."/>
            <person name="Taniguchi I."/>
            <person name="Nakamura K."/>
            <person name="Hayashi T."/>
            <person name="Katayama T."/>
            <person name="Uemura T."/>
            <person name="Hattori Y."/>
        </authorList>
    </citation>
    <scope>NUCLEOTIDE SEQUENCE [LARGE SCALE GENOMIC DNA]</scope>
    <source>
        <strain evidence="2 3">PK-24</strain>
    </source>
</reference>
<name>A0AAV5R305_PICKL</name>
<feature type="transmembrane region" description="Helical" evidence="1">
    <location>
        <begin position="21"/>
        <end position="40"/>
    </location>
</feature>
<dbReference type="PANTHER" id="PTHR28026">
    <property type="entry name" value="DUF962 DOMAIN PROTEIN (AFU_ORTHOLOGUE AFUA_8G05310)"/>
    <property type="match status" value="1"/>
</dbReference>
<gene>
    <name evidence="2" type="ORF">DAPK24_019420</name>
</gene>
<dbReference type="GO" id="GO:0016020">
    <property type="term" value="C:membrane"/>
    <property type="evidence" value="ECO:0007669"/>
    <property type="project" value="GOC"/>
</dbReference>
<keyword evidence="1" id="KW-0472">Membrane</keyword>
<organism evidence="2 3">
    <name type="scientific">Pichia kluyveri</name>
    <name type="common">Yeast</name>
    <dbReference type="NCBI Taxonomy" id="36015"/>
    <lineage>
        <taxon>Eukaryota</taxon>
        <taxon>Fungi</taxon>
        <taxon>Dikarya</taxon>
        <taxon>Ascomycota</taxon>
        <taxon>Saccharomycotina</taxon>
        <taxon>Pichiomycetes</taxon>
        <taxon>Pichiales</taxon>
        <taxon>Pichiaceae</taxon>
        <taxon>Pichia</taxon>
    </lineage>
</organism>